<gene>
    <name evidence="1" type="ORF">C7M84_024788</name>
</gene>
<evidence type="ECO:0000313" key="1">
    <source>
        <dbReference type="EMBL" id="ROT82047.1"/>
    </source>
</evidence>
<dbReference type="EMBL" id="QCYY01000892">
    <property type="protein sequence ID" value="ROT82047.1"/>
    <property type="molecule type" value="Genomic_DNA"/>
</dbReference>
<dbReference type="Proteomes" id="UP000283509">
    <property type="component" value="Unassembled WGS sequence"/>
</dbReference>
<dbReference type="OrthoDB" id="4405280at2759"/>
<comment type="caution">
    <text evidence="1">The sequence shown here is derived from an EMBL/GenBank/DDBJ whole genome shotgun (WGS) entry which is preliminary data.</text>
</comment>
<reference evidence="1 2" key="2">
    <citation type="submission" date="2019-01" db="EMBL/GenBank/DDBJ databases">
        <title>The decoding of complex shrimp genome reveals the adaptation for benthos swimmer, frequently molting mechanism and breeding impact on genome.</title>
        <authorList>
            <person name="Sun Y."/>
            <person name="Gao Y."/>
            <person name="Yu Y."/>
        </authorList>
    </citation>
    <scope>NUCLEOTIDE SEQUENCE [LARGE SCALE GENOMIC DNA]</scope>
    <source>
        <tissue evidence="1">Muscle</tissue>
    </source>
</reference>
<protein>
    <submittedName>
        <fullName evidence="1">Uncharacterized protein</fullName>
    </submittedName>
</protein>
<name>A0A3R7PZH1_PENVA</name>
<reference evidence="1 2" key="1">
    <citation type="submission" date="2018-04" db="EMBL/GenBank/DDBJ databases">
        <authorList>
            <person name="Zhang X."/>
            <person name="Yuan J."/>
            <person name="Li F."/>
            <person name="Xiang J."/>
        </authorList>
    </citation>
    <scope>NUCLEOTIDE SEQUENCE [LARGE SCALE GENOMIC DNA]</scope>
    <source>
        <tissue evidence="1">Muscle</tissue>
    </source>
</reference>
<keyword evidence="2" id="KW-1185">Reference proteome</keyword>
<evidence type="ECO:0000313" key="2">
    <source>
        <dbReference type="Proteomes" id="UP000283509"/>
    </source>
</evidence>
<sequence length="161" mass="16911">MVESATCCQRCSVSWSVVNHGEVAPGKVYLPSLVLSVCSVKVKVKYKMRPALILALAAILAVSVVDARLNICSSTADCPPRSQCVRKRCSDKCSSMSDCLPGLGCVLGRCMDVCDGACSVSAKCDVILNEPVCSCPEGQEGDPQELCVAPAQKDAAKTPEP</sequence>
<accession>A0A3R7PZH1</accession>
<organism evidence="1 2">
    <name type="scientific">Penaeus vannamei</name>
    <name type="common">Whiteleg shrimp</name>
    <name type="synonym">Litopenaeus vannamei</name>
    <dbReference type="NCBI Taxonomy" id="6689"/>
    <lineage>
        <taxon>Eukaryota</taxon>
        <taxon>Metazoa</taxon>
        <taxon>Ecdysozoa</taxon>
        <taxon>Arthropoda</taxon>
        <taxon>Crustacea</taxon>
        <taxon>Multicrustacea</taxon>
        <taxon>Malacostraca</taxon>
        <taxon>Eumalacostraca</taxon>
        <taxon>Eucarida</taxon>
        <taxon>Decapoda</taxon>
        <taxon>Dendrobranchiata</taxon>
        <taxon>Penaeoidea</taxon>
        <taxon>Penaeidae</taxon>
        <taxon>Penaeus</taxon>
    </lineage>
</organism>
<proteinExistence type="predicted"/>
<dbReference type="AlphaFoldDB" id="A0A3R7PZH1"/>